<organism evidence="1">
    <name type="scientific">Enterococcus phage PMBT56</name>
    <dbReference type="NCBI Taxonomy" id="3229530"/>
    <lineage>
        <taxon>Viruses</taxon>
        <taxon>Duplodnaviria</taxon>
        <taxon>Heunggongvirae</taxon>
        <taxon>Uroviricota</taxon>
        <taxon>Caudoviricetes</taxon>
        <taxon>Saphexavirus</taxon>
    </lineage>
</organism>
<protein>
    <submittedName>
        <fullName evidence="1">Uncharacterized protein</fullName>
    </submittedName>
</protein>
<reference evidence="1" key="1">
    <citation type="submission" date="2024-06" db="EMBL/GenBank/DDBJ databases">
        <title>This phage originates from the Bacteriophage catalogue of the Bacteriophage Competence Centre, Department of Microbiology und Biotechnology, Max Rubner-Institut, Kiel, Germany.</title>
        <authorList>
            <person name="Sprotte S."/>
            <person name="Brinks E."/>
            <person name="Hille F."/>
        </authorList>
    </citation>
    <scope>NUCLEOTIDE SEQUENCE</scope>
</reference>
<name>A0AB39C689_9CAUD</name>
<sequence>MVLGMELDGFLPVYFQFKGGIIVRVWIEDKIGFLTGYTTEPMEGYKCVEIDPSESLEMLGGMLDFHNYYYDGEKVYRDTNNDFQKFLEEDANKPPEPSKEEMAERLAKLEALLADLL</sequence>
<proteinExistence type="predicted"/>
<dbReference type="EMBL" id="PP944851">
    <property type="protein sequence ID" value="XDJ02113.1"/>
    <property type="molecule type" value="Genomic_DNA"/>
</dbReference>
<accession>A0AB39C689</accession>
<evidence type="ECO:0000313" key="1">
    <source>
        <dbReference type="EMBL" id="XDJ02113.1"/>
    </source>
</evidence>